<dbReference type="EMBL" id="AP024814">
    <property type="protein sequence ID" value="BCZ18281.1"/>
    <property type="molecule type" value="Genomic_DNA"/>
</dbReference>
<evidence type="ECO:0000256" key="1">
    <source>
        <dbReference type="SAM" id="Phobius"/>
    </source>
</evidence>
<organism evidence="2 3">
    <name type="scientific">Helicobacter gastrocanis</name>
    <dbReference type="NCBI Taxonomy" id="2849641"/>
    <lineage>
        <taxon>Bacteria</taxon>
        <taxon>Pseudomonadati</taxon>
        <taxon>Campylobacterota</taxon>
        <taxon>Epsilonproteobacteria</taxon>
        <taxon>Campylobacterales</taxon>
        <taxon>Helicobacteraceae</taxon>
        <taxon>Helicobacter</taxon>
    </lineage>
</organism>
<keyword evidence="1" id="KW-0472">Membrane</keyword>
<keyword evidence="1" id="KW-1133">Transmembrane helix</keyword>
<keyword evidence="3" id="KW-1185">Reference proteome</keyword>
<reference evidence="2 3" key="1">
    <citation type="submission" date="2021-07" db="EMBL/GenBank/DDBJ databases">
        <title>Novel Helicobacter sp. Isolated from a dog.</title>
        <authorList>
            <person name="Rimbara E."/>
            <person name="Suzuki M."/>
        </authorList>
    </citation>
    <scope>NUCLEOTIDE SEQUENCE [LARGE SCALE GENOMIC DNA]</scope>
    <source>
        <strain evidence="3">NHP19-003</strain>
    </source>
</reference>
<sequence>MKLENFVNFSIVGGFFIGLVLSLLKFDQAEYILFGTLVSTVGFYLIILLFASVYMGFVYPRKKFLNKAELERKLTHFSKEFVQREKEVEDLLNYVRNYEYEYNEG</sequence>
<proteinExistence type="predicted"/>
<feature type="transmembrane region" description="Helical" evidence="1">
    <location>
        <begin position="6"/>
        <end position="24"/>
    </location>
</feature>
<feature type="transmembrane region" description="Helical" evidence="1">
    <location>
        <begin position="31"/>
        <end position="57"/>
    </location>
</feature>
<accession>A0ABM7SC73</accession>
<gene>
    <name evidence="2" type="ORF">NHP190003_15630</name>
</gene>
<name>A0ABM7SC73_9HELI</name>
<dbReference type="Proteomes" id="UP000826775">
    <property type="component" value="Chromosome"/>
</dbReference>
<evidence type="ECO:0000313" key="3">
    <source>
        <dbReference type="Proteomes" id="UP000826775"/>
    </source>
</evidence>
<keyword evidence="1" id="KW-0812">Transmembrane</keyword>
<dbReference type="RefSeq" id="WP_221279500.1">
    <property type="nucleotide sequence ID" value="NZ_AP024814.1"/>
</dbReference>
<protein>
    <submittedName>
        <fullName evidence="2">Motility integral membrane protein</fullName>
    </submittedName>
</protein>
<evidence type="ECO:0000313" key="2">
    <source>
        <dbReference type="EMBL" id="BCZ18281.1"/>
    </source>
</evidence>